<dbReference type="InterPro" id="IPR001845">
    <property type="entry name" value="HTH_ArsR_DNA-bd_dom"/>
</dbReference>
<accession>A0ABS8BWJ0</accession>
<dbReference type="PANTHER" id="PTHR38600">
    <property type="entry name" value="TRANSCRIPTIONAL REGULATORY PROTEIN"/>
    <property type="match status" value="1"/>
</dbReference>
<reference evidence="2" key="1">
    <citation type="submission" date="2021-10" db="EMBL/GenBank/DDBJ databases">
        <title>Loktanella gaetbuli sp. nov., isolated from a tidal flat.</title>
        <authorList>
            <person name="Park S."/>
            <person name="Yoon J.-H."/>
        </authorList>
    </citation>
    <scope>NUCLEOTIDE SEQUENCE</scope>
    <source>
        <strain evidence="2">TSTF-M6</strain>
    </source>
</reference>
<dbReference type="InterPro" id="IPR036388">
    <property type="entry name" value="WH-like_DNA-bd_sf"/>
</dbReference>
<dbReference type="Pfam" id="PF12840">
    <property type="entry name" value="HTH_20"/>
    <property type="match status" value="1"/>
</dbReference>
<dbReference type="InterPro" id="IPR036390">
    <property type="entry name" value="WH_DNA-bd_sf"/>
</dbReference>
<protein>
    <submittedName>
        <fullName evidence="2">Metalloregulator ArsR/SmtB family transcription factor</fullName>
    </submittedName>
</protein>
<keyword evidence="3" id="KW-1185">Reference proteome</keyword>
<comment type="caution">
    <text evidence="2">The sequence shown here is derived from an EMBL/GenBank/DDBJ whole genome shotgun (WGS) entry which is preliminary data.</text>
</comment>
<organism evidence="2 3">
    <name type="scientific">Loktanella gaetbuli</name>
    <dbReference type="NCBI Taxonomy" id="2881335"/>
    <lineage>
        <taxon>Bacteria</taxon>
        <taxon>Pseudomonadati</taxon>
        <taxon>Pseudomonadota</taxon>
        <taxon>Alphaproteobacteria</taxon>
        <taxon>Rhodobacterales</taxon>
        <taxon>Roseobacteraceae</taxon>
        <taxon>Loktanella</taxon>
    </lineage>
</organism>
<dbReference type="PRINTS" id="PR00778">
    <property type="entry name" value="HTHARSR"/>
</dbReference>
<dbReference type="PANTHER" id="PTHR38600:SF2">
    <property type="entry name" value="SLL0088 PROTEIN"/>
    <property type="match status" value="1"/>
</dbReference>
<sequence length="113" mass="12475">MTLPLNAFFSALADPTRRAVLEQLAGGPKTVTALAAPHPIALPTFMKHLGKLEAAGLVRSVKKGRVRTCHLNTDPLMEAQGWLAWQRTIWERRLGEQGQMALMLDDTDDLENS</sequence>
<dbReference type="Gene3D" id="1.10.10.10">
    <property type="entry name" value="Winged helix-like DNA-binding domain superfamily/Winged helix DNA-binding domain"/>
    <property type="match status" value="1"/>
</dbReference>
<proteinExistence type="predicted"/>
<evidence type="ECO:0000313" key="3">
    <source>
        <dbReference type="Proteomes" id="UP001138961"/>
    </source>
</evidence>
<dbReference type="InterPro" id="IPR011991">
    <property type="entry name" value="ArsR-like_HTH"/>
</dbReference>
<dbReference type="PROSITE" id="PS50987">
    <property type="entry name" value="HTH_ARSR_2"/>
    <property type="match status" value="1"/>
</dbReference>
<dbReference type="EMBL" id="JAJATZ010000006">
    <property type="protein sequence ID" value="MCB5200068.1"/>
    <property type="molecule type" value="Genomic_DNA"/>
</dbReference>
<dbReference type="Proteomes" id="UP001138961">
    <property type="component" value="Unassembled WGS sequence"/>
</dbReference>
<dbReference type="RefSeq" id="WP_056033241.1">
    <property type="nucleotide sequence ID" value="NZ_JAJATZ010000006.1"/>
</dbReference>
<gene>
    <name evidence="2" type="ORF">LGQ03_12530</name>
</gene>
<evidence type="ECO:0000259" key="1">
    <source>
        <dbReference type="PROSITE" id="PS50987"/>
    </source>
</evidence>
<dbReference type="SUPFAM" id="SSF46785">
    <property type="entry name" value="Winged helix' DNA-binding domain"/>
    <property type="match status" value="1"/>
</dbReference>
<feature type="domain" description="HTH arsR-type" evidence="1">
    <location>
        <begin position="1"/>
        <end position="91"/>
    </location>
</feature>
<dbReference type="SMART" id="SM00418">
    <property type="entry name" value="HTH_ARSR"/>
    <property type="match status" value="1"/>
</dbReference>
<dbReference type="CDD" id="cd00090">
    <property type="entry name" value="HTH_ARSR"/>
    <property type="match status" value="1"/>
</dbReference>
<name>A0ABS8BWJ0_9RHOB</name>
<evidence type="ECO:0000313" key="2">
    <source>
        <dbReference type="EMBL" id="MCB5200068.1"/>
    </source>
</evidence>
<dbReference type="NCBIfam" id="NF033788">
    <property type="entry name" value="HTH_metalloreg"/>
    <property type="match status" value="1"/>
</dbReference>